<evidence type="ECO:0000313" key="5">
    <source>
        <dbReference type="EMBL" id="SHK66872.1"/>
    </source>
</evidence>
<dbReference type="RefSeq" id="WP_073383638.1">
    <property type="nucleotide sequence ID" value="NZ_FQZK01000027.1"/>
</dbReference>
<dbReference type="InterPro" id="IPR018060">
    <property type="entry name" value="HTH_AraC"/>
</dbReference>
<evidence type="ECO:0000256" key="3">
    <source>
        <dbReference type="ARBA" id="ARBA00023163"/>
    </source>
</evidence>
<dbReference type="InterPro" id="IPR014710">
    <property type="entry name" value="RmlC-like_jellyroll"/>
</dbReference>
<evidence type="ECO:0000256" key="1">
    <source>
        <dbReference type="ARBA" id="ARBA00023015"/>
    </source>
</evidence>
<dbReference type="Proteomes" id="UP000184452">
    <property type="component" value="Unassembled WGS sequence"/>
</dbReference>
<dbReference type="SUPFAM" id="SSF46689">
    <property type="entry name" value="Homeodomain-like"/>
    <property type="match status" value="1"/>
</dbReference>
<accession>A0A1M6UCB0</accession>
<dbReference type="Pfam" id="PF12833">
    <property type="entry name" value="HTH_18"/>
    <property type="match status" value="1"/>
</dbReference>
<dbReference type="GO" id="GO:0043565">
    <property type="term" value="F:sequence-specific DNA binding"/>
    <property type="evidence" value="ECO:0007669"/>
    <property type="project" value="InterPro"/>
</dbReference>
<keyword evidence="2 5" id="KW-0238">DNA-binding</keyword>
<dbReference type="Pfam" id="PF02311">
    <property type="entry name" value="AraC_binding"/>
    <property type="match status" value="1"/>
</dbReference>
<dbReference type="PANTHER" id="PTHR11019">
    <property type="entry name" value="HTH-TYPE TRANSCRIPTIONAL REGULATOR NIMR"/>
    <property type="match status" value="1"/>
</dbReference>
<evidence type="ECO:0000313" key="6">
    <source>
        <dbReference type="Proteomes" id="UP000184452"/>
    </source>
</evidence>
<dbReference type="PANTHER" id="PTHR11019:SF159">
    <property type="entry name" value="TRANSCRIPTIONAL REGULATOR-RELATED"/>
    <property type="match status" value="1"/>
</dbReference>
<reference evidence="5 6" key="1">
    <citation type="submission" date="2016-11" db="EMBL/GenBank/DDBJ databases">
        <authorList>
            <person name="Jaros S."/>
            <person name="Januszkiewicz K."/>
            <person name="Wedrychowicz H."/>
        </authorList>
    </citation>
    <scope>NUCLEOTIDE SEQUENCE [LARGE SCALE GENOMIC DNA]</scope>
    <source>
        <strain evidence="5 6">CGMCC 4.5723</strain>
    </source>
</reference>
<proteinExistence type="predicted"/>
<evidence type="ECO:0000256" key="2">
    <source>
        <dbReference type="ARBA" id="ARBA00023125"/>
    </source>
</evidence>
<protein>
    <submittedName>
        <fullName evidence="5">AraC-type DNA-binding protein</fullName>
    </submittedName>
</protein>
<dbReference type="CDD" id="cd06124">
    <property type="entry name" value="cupin_NimR-like_N"/>
    <property type="match status" value="1"/>
</dbReference>
<dbReference type="STRING" id="758803.SAMN05421803_12731"/>
<dbReference type="Gene3D" id="1.10.10.60">
    <property type="entry name" value="Homeodomain-like"/>
    <property type="match status" value="1"/>
</dbReference>
<dbReference type="EMBL" id="FQZK01000027">
    <property type="protein sequence ID" value="SHK66872.1"/>
    <property type="molecule type" value="Genomic_DNA"/>
</dbReference>
<dbReference type="Gene3D" id="2.60.120.10">
    <property type="entry name" value="Jelly Rolls"/>
    <property type="match status" value="1"/>
</dbReference>
<dbReference type="SUPFAM" id="SSF51182">
    <property type="entry name" value="RmlC-like cupins"/>
    <property type="match status" value="1"/>
</dbReference>
<dbReference type="OrthoDB" id="2039152at2"/>
<keyword evidence="3" id="KW-0804">Transcription</keyword>
<organism evidence="5 6">
    <name type="scientific">Nocardiopsis flavescens</name>
    <dbReference type="NCBI Taxonomy" id="758803"/>
    <lineage>
        <taxon>Bacteria</taxon>
        <taxon>Bacillati</taxon>
        <taxon>Actinomycetota</taxon>
        <taxon>Actinomycetes</taxon>
        <taxon>Streptosporangiales</taxon>
        <taxon>Nocardiopsidaceae</taxon>
        <taxon>Nocardiopsis</taxon>
    </lineage>
</organism>
<dbReference type="InterPro" id="IPR009057">
    <property type="entry name" value="Homeodomain-like_sf"/>
</dbReference>
<dbReference type="InterPro" id="IPR003313">
    <property type="entry name" value="AraC-bd"/>
</dbReference>
<dbReference type="GO" id="GO:0003700">
    <property type="term" value="F:DNA-binding transcription factor activity"/>
    <property type="evidence" value="ECO:0007669"/>
    <property type="project" value="InterPro"/>
</dbReference>
<gene>
    <name evidence="5" type="ORF">SAMN05421803_12731</name>
</gene>
<feature type="domain" description="HTH araC/xylS-type" evidence="4">
    <location>
        <begin position="177"/>
        <end position="254"/>
    </location>
</feature>
<dbReference type="InterPro" id="IPR011051">
    <property type="entry name" value="RmlC_Cupin_sf"/>
</dbReference>
<evidence type="ECO:0000259" key="4">
    <source>
        <dbReference type="PROSITE" id="PS01124"/>
    </source>
</evidence>
<keyword evidence="6" id="KW-1185">Reference proteome</keyword>
<name>A0A1M6UCB0_9ACTN</name>
<dbReference type="SMART" id="SM00342">
    <property type="entry name" value="HTH_ARAC"/>
    <property type="match status" value="1"/>
</dbReference>
<sequence>MRDIPVSEVEDIDRPVLAIGTDYPPGFVLALHRHRRAQFLYGATGVMRVRTADGAWTVPPQRAVLVPAGTGHEVTMEGVSTRSLYLEPAAVPWFPERCQVVEVSPLLRALVSEAVDIEPRYDGRGRDGALVALVLHELRRLVPLPLDLPLPEHAGLRALCEEFLEAPDVHDPPARWAARLHVGERTLHRLFRAQTGMGFARWRRRACVLRALPALDRGEPVARVAADLGYASPAAFSAAFSALLGSPPRDHRTAPRTAAP</sequence>
<dbReference type="PROSITE" id="PS01124">
    <property type="entry name" value="HTH_ARAC_FAMILY_2"/>
    <property type="match status" value="1"/>
</dbReference>
<dbReference type="AlphaFoldDB" id="A0A1M6UCB0"/>
<keyword evidence="1" id="KW-0805">Transcription regulation</keyword>